<protein>
    <submittedName>
        <fullName evidence="2">G domain-containing protein</fullName>
    </submittedName>
</protein>
<evidence type="ECO:0000313" key="1">
    <source>
        <dbReference type="Proteomes" id="UP000887579"/>
    </source>
</evidence>
<dbReference type="WBParaSite" id="ES5_v2.g15721.t1">
    <property type="protein sequence ID" value="ES5_v2.g15721.t1"/>
    <property type="gene ID" value="ES5_v2.g15721"/>
</dbReference>
<accession>A0AC34FEW1</accession>
<evidence type="ECO:0000313" key="2">
    <source>
        <dbReference type="WBParaSite" id="ES5_v2.g15721.t1"/>
    </source>
</evidence>
<organism evidence="1 2">
    <name type="scientific">Panagrolaimus sp. ES5</name>
    <dbReference type="NCBI Taxonomy" id="591445"/>
    <lineage>
        <taxon>Eukaryota</taxon>
        <taxon>Metazoa</taxon>
        <taxon>Ecdysozoa</taxon>
        <taxon>Nematoda</taxon>
        <taxon>Chromadorea</taxon>
        <taxon>Rhabditida</taxon>
        <taxon>Tylenchina</taxon>
        <taxon>Panagrolaimomorpha</taxon>
        <taxon>Panagrolaimoidea</taxon>
        <taxon>Panagrolaimidae</taxon>
        <taxon>Panagrolaimus</taxon>
    </lineage>
</organism>
<sequence>MSEFNLLVLGQTGVGKSTWINSLANNLTYQTFDEALKAKRPICLIPSTFYLPDENFKDIKVSVGPSDDNERTGTAFSSTQAPKVYSFKYKNATLNVIDVPGIGDCSGVEKDSKNIKAILNTVALFKELHAVCILIKATDNKMNTSFRYCLSELLMHLHKNALNNTVFVITNTRGSDYRPGDSLTALRQFLENLKQEKGINVPLDRDTIYCIDNEAFRFQCAHFQHRQFRDVNSEAYEKSWDKSREATFRLIERMKHLRPHKTQETLSINEARAIILTLTPPLAIITGIIQNNSSNFQNNFKEIVAQIQANVAVSEYDIQFADLDMPRTVCTEKKCITVQKIAGTNQFTTYFKQICHRTCHLTNVQLNIQPEPGLANCKAMRRQENCQECGCHHRMHMHIKYDQQTVLKRNAISERLASLKRATSATASISLKNILNDLEKEQRVVTETLVQFGAFLSSNAILEYNNNVEEWINMEIRKNEAIAETTNSRAVIDRLEAVKKDYKKQHKDLNDTIKQSKGKSVIGTGNVVELQRQLFSLPLYGEKLKELYNKSYETNVKHYGEQFFVQVPTVYMPNI</sequence>
<reference evidence="2" key="1">
    <citation type="submission" date="2022-11" db="UniProtKB">
        <authorList>
            <consortium name="WormBaseParasite"/>
        </authorList>
    </citation>
    <scope>IDENTIFICATION</scope>
</reference>
<dbReference type="Proteomes" id="UP000887579">
    <property type="component" value="Unplaced"/>
</dbReference>
<name>A0AC34FEW1_9BILA</name>
<proteinExistence type="predicted"/>